<comment type="caution">
    <text evidence="5">The sequence shown here is derived from an EMBL/GenBank/DDBJ whole genome shotgun (WGS) entry which is preliminary data.</text>
</comment>
<comment type="similarity">
    <text evidence="1">Belongs to the peptidase C15 family.</text>
</comment>
<reference evidence="5 6" key="1">
    <citation type="submission" date="2022-04" db="EMBL/GenBank/DDBJ databases">
        <title>Positive selection, recombination, and allopatry shape intraspecific diversity of widespread and dominant cyanobacteria.</title>
        <authorList>
            <person name="Wei J."/>
            <person name="Shu W."/>
            <person name="Hu C."/>
        </authorList>
    </citation>
    <scope>NUCLEOTIDE SEQUENCE [LARGE SCALE GENOMIC DNA]</scope>
    <source>
        <strain evidence="5 6">GB2-A4</strain>
    </source>
</reference>
<evidence type="ECO:0000256" key="4">
    <source>
        <dbReference type="ARBA" id="ARBA00022807"/>
    </source>
</evidence>
<keyword evidence="6" id="KW-1185">Reference proteome</keyword>
<dbReference type="RefSeq" id="WP_190431029.1">
    <property type="nucleotide sequence ID" value="NZ_JAMPKM010000001.1"/>
</dbReference>
<dbReference type="Pfam" id="PF01470">
    <property type="entry name" value="Peptidase_C15"/>
    <property type="match status" value="1"/>
</dbReference>
<dbReference type="Proteomes" id="UP001464891">
    <property type="component" value="Unassembled WGS sequence"/>
</dbReference>
<sequence>MPQTILLTSFATWQPHQQSNSSDDLLEIVSHQNPYPQQLHFLRQIPVDFNIAPSQLLAKVDELQPSIILCCGMAESRCLLTVESNGKHGDEVITTPLDLESLIAALRITAISHDAGQFVCNWLYYSLLKYCREQKLQNHCLFVHVPVLTPQNLELVVPDFLTIMQRLLSL</sequence>
<dbReference type="EMBL" id="JAMPKM010000001">
    <property type="protein sequence ID" value="MEP0815474.1"/>
    <property type="molecule type" value="Genomic_DNA"/>
</dbReference>
<dbReference type="InterPro" id="IPR036440">
    <property type="entry name" value="Peptidase_C15-like_sf"/>
</dbReference>
<dbReference type="InterPro" id="IPR016125">
    <property type="entry name" value="Peptidase_C15-like"/>
</dbReference>
<evidence type="ECO:0000256" key="2">
    <source>
        <dbReference type="ARBA" id="ARBA00022670"/>
    </source>
</evidence>
<accession>A0ABV0J116</accession>
<keyword evidence="3" id="KW-0378">Hydrolase</keyword>
<proteinExistence type="inferred from homology"/>
<keyword evidence="2" id="KW-0645">Protease</keyword>
<keyword evidence="4" id="KW-0788">Thiol protease</keyword>
<gene>
    <name evidence="5" type="ORF">NC998_00015</name>
</gene>
<dbReference type="Gene3D" id="3.40.630.20">
    <property type="entry name" value="Peptidase C15, pyroglutamyl peptidase I-like"/>
    <property type="match status" value="2"/>
</dbReference>
<organism evidence="5 6">
    <name type="scientific">Trichocoleus desertorum GB2-A4</name>
    <dbReference type="NCBI Taxonomy" id="2933944"/>
    <lineage>
        <taxon>Bacteria</taxon>
        <taxon>Bacillati</taxon>
        <taxon>Cyanobacteriota</taxon>
        <taxon>Cyanophyceae</taxon>
        <taxon>Leptolyngbyales</taxon>
        <taxon>Trichocoleusaceae</taxon>
        <taxon>Trichocoleus</taxon>
    </lineage>
</organism>
<dbReference type="PANTHER" id="PTHR23402">
    <property type="entry name" value="PROTEASE FAMILY C15 PYROGLUTAMYL-PEPTIDASE I-RELATED"/>
    <property type="match status" value="1"/>
</dbReference>
<dbReference type="PANTHER" id="PTHR23402:SF1">
    <property type="entry name" value="PYROGLUTAMYL-PEPTIDASE I"/>
    <property type="match status" value="1"/>
</dbReference>
<evidence type="ECO:0000313" key="5">
    <source>
        <dbReference type="EMBL" id="MEP0815474.1"/>
    </source>
</evidence>
<name>A0ABV0J116_9CYAN</name>
<evidence type="ECO:0000256" key="1">
    <source>
        <dbReference type="ARBA" id="ARBA00006641"/>
    </source>
</evidence>
<dbReference type="SUPFAM" id="SSF53182">
    <property type="entry name" value="Pyrrolidone carboxyl peptidase (pyroglutamate aminopeptidase)"/>
    <property type="match status" value="1"/>
</dbReference>
<evidence type="ECO:0000256" key="3">
    <source>
        <dbReference type="ARBA" id="ARBA00022801"/>
    </source>
</evidence>
<evidence type="ECO:0000313" key="6">
    <source>
        <dbReference type="Proteomes" id="UP001464891"/>
    </source>
</evidence>
<protein>
    <submittedName>
        <fullName evidence="5">Peptidase C15</fullName>
    </submittedName>
</protein>